<dbReference type="InterPro" id="IPR035926">
    <property type="entry name" value="NusB-like_sf"/>
</dbReference>
<feature type="non-terminal residue" evidence="1">
    <location>
        <position position="67"/>
    </location>
</feature>
<gene>
    <name evidence="1" type="ORF">METZ01_LOCUS311057</name>
</gene>
<dbReference type="EMBL" id="UINC01099153">
    <property type="protein sequence ID" value="SVC58203.1"/>
    <property type="molecule type" value="Genomic_DNA"/>
</dbReference>
<dbReference type="AlphaFoldDB" id="A0A382NAI0"/>
<protein>
    <recommendedName>
        <fullName evidence="2">NusB/RsmB/TIM44 domain-containing protein</fullName>
    </recommendedName>
</protein>
<organism evidence="1">
    <name type="scientific">marine metagenome</name>
    <dbReference type="NCBI Taxonomy" id="408172"/>
    <lineage>
        <taxon>unclassified sequences</taxon>
        <taxon>metagenomes</taxon>
        <taxon>ecological metagenomes</taxon>
    </lineage>
</organism>
<reference evidence="1" key="1">
    <citation type="submission" date="2018-05" db="EMBL/GenBank/DDBJ databases">
        <authorList>
            <person name="Lanie J.A."/>
            <person name="Ng W.-L."/>
            <person name="Kazmierczak K.M."/>
            <person name="Andrzejewski T.M."/>
            <person name="Davidsen T.M."/>
            <person name="Wayne K.J."/>
            <person name="Tettelin H."/>
            <person name="Glass J.I."/>
            <person name="Rusch D."/>
            <person name="Podicherti R."/>
            <person name="Tsui H.-C.T."/>
            <person name="Winkler M.E."/>
        </authorList>
    </citation>
    <scope>NUCLEOTIDE SEQUENCE</scope>
</reference>
<dbReference type="Gene3D" id="1.10.940.10">
    <property type="entry name" value="NusB-like"/>
    <property type="match status" value="1"/>
</dbReference>
<accession>A0A382NAI0</accession>
<evidence type="ECO:0008006" key="2">
    <source>
        <dbReference type="Google" id="ProtNLM"/>
    </source>
</evidence>
<evidence type="ECO:0000313" key="1">
    <source>
        <dbReference type="EMBL" id="SVC58203.1"/>
    </source>
</evidence>
<name>A0A382NAI0_9ZZZZ</name>
<dbReference type="SUPFAM" id="SSF48013">
    <property type="entry name" value="NusB-like"/>
    <property type="match status" value="1"/>
</dbReference>
<proteinExistence type="predicted"/>
<sequence length="67" mass="7448">MPSGVSSGFGSRREDRETALGILYAAETQGRENLEILNEQPVKSESYVYDLIEGIASKREEIDSLIE</sequence>